<keyword evidence="2" id="KW-0812">Transmembrane</keyword>
<keyword evidence="2" id="KW-1133">Transmembrane helix</keyword>
<evidence type="ECO:0000256" key="2">
    <source>
        <dbReference type="SAM" id="Phobius"/>
    </source>
</evidence>
<sequence length="280" mass="29500">MSKTLRPKVPRHWVILLLCVCSTVDVPSASAQLRATAGNGSKQESVAATPAKASHAPEGRAHGGKACLPRANRNSIDVRGLALLYCAESPLVTTPLTLAHKSAYPVFYGGLPAAWIGVWAIRGSDDFTDVYRLTVTQGATFLTVTALKRLFGRPRPFMTVAGVRSRSASYGRSIDDGQFASLPSGHASLSVALATSWSLSHPYWYVIAPAAVWAGGVSLSRPYLGVHYPSDILFGAVLGAGIAVAVHLLRGSITPAVFKPNDPAAIKATGPKVSLLKVTF</sequence>
<dbReference type="InterPro" id="IPR000326">
    <property type="entry name" value="PAP2/HPO"/>
</dbReference>
<dbReference type="SMART" id="SM00014">
    <property type="entry name" value="acidPPc"/>
    <property type="match status" value="1"/>
</dbReference>
<dbReference type="OrthoDB" id="9773582at2"/>
<dbReference type="CDD" id="cd01610">
    <property type="entry name" value="PAP2_like"/>
    <property type="match status" value="1"/>
</dbReference>
<dbReference type="Proteomes" id="UP000220102">
    <property type="component" value="Unassembled WGS sequence"/>
</dbReference>
<feature type="compositionally biased region" description="Polar residues" evidence="1">
    <location>
        <begin position="37"/>
        <end position="46"/>
    </location>
</feature>
<comment type="caution">
    <text evidence="5">The sequence shown here is derived from an EMBL/GenBank/DDBJ whole genome shotgun (WGS) entry which is preliminary data.</text>
</comment>
<accession>A0A2A8D3D0</accession>
<keyword evidence="6" id="KW-1185">Reference proteome</keyword>
<dbReference type="Pfam" id="PF01569">
    <property type="entry name" value="PAP2"/>
    <property type="match status" value="1"/>
</dbReference>
<dbReference type="EMBL" id="PDEQ01000001">
    <property type="protein sequence ID" value="PEN15384.1"/>
    <property type="molecule type" value="Genomic_DNA"/>
</dbReference>
<evidence type="ECO:0000313" key="5">
    <source>
        <dbReference type="EMBL" id="PEN15384.1"/>
    </source>
</evidence>
<reference evidence="5 6" key="1">
    <citation type="submission" date="2017-10" db="EMBL/GenBank/DDBJ databases">
        <title>Draft genome of Longibacter Salinarum.</title>
        <authorList>
            <person name="Goh K.M."/>
            <person name="Shamsir M.S."/>
            <person name="Lim S.W."/>
        </authorList>
    </citation>
    <scope>NUCLEOTIDE SEQUENCE [LARGE SCALE GENOMIC DNA]</scope>
    <source>
        <strain evidence="5 6">KCTC 52045</strain>
    </source>
</reference>
<feature type="region of interest" description="Disordered" evidence="1">
    <location>
        <begin position="37"/>
        <end position="66"/>
    </location>
</feature>
<keyword evidence="3" id="KW-0732">Signal</keyword>
<evidence type="ECO:0000256" key="3">
    <source>
        <dbReference type="SAM" id="SignalP"/>
    </source>
</evidence>
<feature type="transmembrane region" description="Helical" evidence="2">
    <location>
        <begin position="232"/>
        <end position="253"/>
    </location>
</feature>
<name>A0A2A8D3D0_9BACT</name>
<dbReference type="SUPFAM" id="SSF48317">
    <property type="entry name" value="Acid phosphatase/Vanadium-dependent haloperoxidase"/>
    <property type="match status" value="1"/>
</dbReference>
<organism evidence="5 6">
    <name type="scientific">Longibacter salinarum</name>
    <dbReference type="NCBI Taxonomy" id="1850348"/>
    <lineage>
        <taxon>Bacteria</taxon>
        <taxon>Pseudomonadati</taxon>
        <taxon>Rhodothermota</taxon>
        <taxon>Rhodothermia</taxon>
        <taxon>Rhodothermales</taxon>
        <taxon>Salisaetaceae</taxon>
        <taxon>Longibacter</taxon>
    </lineage>
</organism>
<feature type="transmembrane region" description="Helical" evidence="2">
    <location>
        <begin position="203"/>
        <end position="220"/>
    </location>
</feature>
<dbReference type="Gene3D" id="1.20.144.10">
    <property type="entry name" value="Phosphatidic acid phosphatase type 2/haloperoxidase"/>
    <property type="match status" value="1"/>
</dbReference>
<dbReference type="PANTHER" id="PTHR14969:SF13">
    <property type="entry name" value="AT30094P"/>
    <property type="match status" value="1"/>
</dbReference>
<dbReference type="AlphaFoldDB" id="A0A2A8D3D0"/>
<evidence type="ECO:0000313" key="6">
    <source>
        <dbReference type="Proteomes" id="UP000220102"/>
    </source>
</evidence>
<feature type="signal peptide" evidence="3">
    <location>
        <begin position="1"/>
        <end position="31"/>
    </location>
</feature>
<keyword evidence="2" id="KW-0472">Membrane</keyword>
<dbReference type="PANTHER" id="PTHR14969">
    <property type="entry name" value="SPHINGOSINE-1-PHOSPHATE PHOSPHOHYDROLASE"/>
    <property type="match status" value="1"/>
</dbReference>
<evidence type="ECO:0000259" key="4">
    <source>
        <dbReference type="SMART" id="SM00014"/>
    </source>
</evidence>
<dbReference type="InterPro" id="IPR036938">
    <property type="entry name" value="PAP2/HPO_sf"/>
</dbReference>
<proteinExistence type="predicted"/>
<evidence type="ECO:0000256" key="1">
    <source>
        <dbReference type="SAM" id="MobiDB-lite"/>
    </source>
</evidence>
<feature type="domain" description="Phosphatidic acid phosphatase type 2/haloperoxidase" evidence="4">
    <location>
        <begin position="130"/>
        <end position="247"/>
    </location>
</feature>
<gene>
    <name evidence="5" type="ORF">CRI94_01140</name>
</gene>
<feature type="chain" id="PRO_5013287008" evidence="3">
    <location>
        <begin position="32"/>
        <end position="280"/>
    </location>
</feature>
<protein>
    <submittedName>
        <fullName evidence="5">Phosphoesterase</fullName>
    </submittedName>
</protein>